<comment type="function">
    <text evidence="12 13">Required for formation of the rod structure in the basal body of the flagellar apparatus. Together with FliI and FliH, may constitute the export apparatus of flagellin.</text>
</comment>
<dbReference type="InterPro" id="IPR006136">
    <property type="entry name" value="FlhB"/>
</dbReference>
<protein>
    <recommendedName>
        <fullName evidence="3 13">Flagellar biosynthetic protein FlhB</fullName>
    </recommendedName>
</protein>
<keyword evidence="8 13" id="KW-0653">Protein transport</keyword>
<evidence type="ECO:0000256" key="8">
    <source>
        <dbReference type="ARBA" id="ARBA00022927"/>
    </source>
</evidence>
<dbReference type="PRINTS" id="PR00950">
    <property type="entry name" value="TYPE3IMSPROT"/>
</dbReference>
<comment type="subcellular location">
    <subcellularLocation>
        <location evidence="1">Cell membrane</location>
        <topology evidence="1">Multi-pass membrane protein</topology>
    </subcellularLocation>
</comment>
<dbReference type="Gene3D" id="3.40.1690.10">
    <property type="entry name" value="secretion proteins EscU"/>
    <property type="match status" value="1"/>
</dbReference>
<evidence type="ECO:0000313" key="15">
    <source>
        <dbReference type="EMBL" id="NYD92096.1"/>
    </source>
</evidence>
<accession>A0A7Y9FRG8</accession>
<evidence type="ECO:0000256" key="7">
    <source>
        <dbReference type="ARBA" id="ARBA00022795"/>
    </source>
</evidence>
<keyword evidence="7 13" id="KW-1005">Bacterial flagellum biogenesis</keyword>
<keyword evidence="16" id="KW-1185">Reference proteome</keyword>
<evidence type="ECO:0000256" key="10">
    <source>
        <dbReference type="ARBA" id="ARBA00023136"/>
    </source>
</evidence>
<reference evidence="15 16" key="1">
    <citation type="submission" date="2020-07" db="EMBL/GenBank/DDBJ databases">
        <authorList>
            <person name="Partida-Martinez L."/>
            <person name="Huntemann M."/>
            <person name="Clum A."/>
            <person name="Wang J."/>
            <person name="Palaniappan K."/>
            <person name="Ritter S."/>
            <person name="Chen I.-M."/>
            <person name="Stamatis D."/>
            <person name="Reddy T."/>
            <person name="O'Malley R."/>
            <person name="Daum C."/>
            <person name="Shapiro N."/>
            <person name="Ivanova N."/>
            <person name="Kyrpides N."/>
            <person name="Woyke T."/>
        </authorList>
    </citation>
    <scope>NUCLEOTIDE SEQUENCE [LARGE SCALE GENOMIC DNA]</scope>
    <source>
        <strain evidence="15 16">AS2.3</strain>
    </source>
</reference>
<keyword evidence="15" id="KW-0969">Cilium</keyword>
<evidence type="ECO:0000256" key="12">
    <source>
        <dbReference type="ARBA" id="ARBA00025078"/>
    </source>
</evidence>
<evidence type="ECO:0000256" key="11">
    <source>
        <dbReference type="ARBA" id="ARBA00023225"/>
    </source>
</evidence>
<dbReference type="Pfam" id="PF01312">
    <property type="entry name" value="Bac_export_2"/>
    <property type="match status" value="1"/>
</dbReference>
<evidence type="ECO:0000256" key="1">
    <source>
        <dbReference type="ARBA" id="ARBA00004651"/>
    </source>
</evidence>
<comment type="caution">
    <text evidence="15">The sequence shown here is derived from an EMBL/GenBank/DDBJ whole genome shotgun (WGS) entry which is preliminary data.</text>
</comment>
<evidence type="ECO:0000256" key="3">
    <source>
        <dbReference type="ARBA" id="ARBA00021622"/>
    </source>
</evidence>
<dbReference type="AlphaFoldDB" id="A0A7Y9FRG8"/>
<feature type="region of interest" description="Disordered" evidence="14">
    <location>
        <begin position="1"/>
        <end position="23"/>
    </location>
</feature>
<dbReference type="InterPro" id="IPR006135">
    <property type="entry name" value="T3SS_substrate_exporter"/>
</dbReference>
<dbReference type="RefSeq" id="WP_179510493.1">
    <property type="nucleotide sequence ID" value="NZ_JACCBY010000009.1"/>
</dbReference>
<keyword evidence="11 13" id="KW-1006">Bacterial flagellum protein export</keyword>
<keyword evidence="15" id="KW-0282">Flagellum</keyword>
<keyword evidence="15" id="KW-0966">Cell projection</keyword>
<dbReference type="PANTHER" id="PTHR30531:SF12">
    <property type="entry name" value="FLAGELLAR BIOSYNTHETIC PROTEIN FLHB"/>
    <property type="match status" value="1"/>
</dbReference>
<evidence type="ECO:0000313" key="16">
    <source>
        <dbReference type="Proteomes" id="UP000517753"/>
    </source>
</evidence>
<dbReference type="EMBL" id="JACCBY010000009">
    <property type="protein sequence ID" value="NYD92096.1"/>
    <property type="molecule type" value="Genomic_DNA"/>
</dbReference>
<keyword evidence="5 13" id="KW-1003">Cell membrane</keyword>
<feature type="transmembrane region" description="Helical" evidence="13">
    <location>
        <begin position="36"/>
        <end position="55"/>
    </location>
</feature>
<evidence type="ECO:0000256" key="2">
    <source>
        <dbReference type="ARBA" id="ARBA00010690"/>
    </source>
</evidence>
<gene>
    <name evidence="13" type="primary">flhB</name>
    <name evidence="15" type="ORF">HD841_003916</name>
</gene>
<evidence type="ECO:0000256" key="5">
    <source>
        <dbReference type="ARBA" id="ARBA00022475"/>
    </source>
</evidence>
<dbReference type="GO" id="GO:0009306">
    <property type="term" value="P:protein secretion"/>
    <property type="evidence" value="ECO:0007669"/>
    <property type="project" value="InterPro"/>
</dbReference>
<dbReference type="Gene3D" id="6.10.250.2080">
    <property type="match status" value="1"/>
</dbReference>
<evidence type="ECO:0000256" key="13">
    <source>
        <dbReference type="RuleBase" id="RU364091"/>
    </source>
</evidence>
<sequence>MAEGDKDQKTEQPTDKRLRDAAKKGEVATAPEIRHAVMFVGAMIVAGGMGSWTLARLGTMCVRLWSRADDYAMTSDGARDVITAVLLEMLRATWPLLALLFGLALLPLFLQGAPALIWSRIGLKWSKLSPTGGLNRIFGKSAMVEFVKTLAKFVVIIFIAEQLLKPHLVALDQLIGASPQAIGTAAGTLVFDLVRTVGLAVIVLAAADYMYQRHAFMSRMRMSRQEVQDEYRQSDGDPKIKARIRAIRMARSRKRMMAAVPTASVIVTNPTHYAVALKYDHGAMAAPVVVAKGMDTMALRIREIGSEANVPIVESPPLARALYASAEVDRPIPVEHYAAVAEVISYVMRLARRLA</sequence>
<organism evidence="15 16">
    <name type="scientific">Sphingomonas melonis</name>
    <dbReference type="NCBI Taxonomy" id="152682"/>
    <lineage>
        <taxon>Bacteria</taxon>
        <taxon>Pseudomonadati</taxon>
        <taxon>Pseudomonadota</taxon>
        <taxon>Alphaproteobacteria</taxon>
        <taxon>Sphingomonadales</taxon>
        <taxon>Sphingomonadaceae</taxon>
        <taxon>Sphingomonas</taxon>
    </lineage>
</organism>
<feature type="transmembrane region" description="Helical" evidence="13">
    <location>
        <begin position="193"/>
        <end position="211"/>
    </location>
</feature>
<keyword evidence="10 13" id="KW-0472">Membrane</keyword>
<feature type="transmembrane region" description="Helical" evidence="13">
    <location>
        <begin position="96"/>
        <end position="118"/>
    </location>
</feature>
<keyword evidence="4 13" id="KW-0813">Transport</keyword>
<comment type="caution">
    <text evidence="13">Lacks conserved residue(s) required for the propagation of feature annotation.</text>
</comment>
<name>A0A7Y9FRG8_9SPHN</name>
<evidence type="ECO:0000256" key="6">
    <source>
        <dbReference type="ARBA" id="ARBA00022692"/>
    </source>
</evidence>
<evidence type="ECO:0000256" key="14">
    <source>
        <dbReference type="SAM" id="MobiDB-lite"/>
    </source>
</evidence>
<keyword evidence="9 13" id="KW-1133">Transmembrane helix</keyword>
<reference evidence="15 16" key="2">
    <citation type="submission" date="2020-08" db="EMBL/GenBank/DDBJ databases">
        <title>The Agave Microbiome: Exploring the role of microbial communities in plant adaptations to desert environments.</title>
        <authorList>
            <person name="Partida-Martinez L.P."/>
        </authorList>
    </citation>
    <scope>NUCLEOTIDE SEQUENCE [LARGE SCALE GENOMIC DNA]</scope>
    <source>
        <strain evidence="15 16">AS2.3</strain>
    </source>
</reference>
<evidence type="ECO:0000256" key="4">
    <source>
        <dbReference type="ARBA" id="ARBA00022448"/>
    </source>
</evidence>
<comment type="similarity">
    <text evidence="2 13">Belongs to the type III secretion exporter family.</text>
</comment>
<evidence type="ECO:0000256" key="9">
    <source>
        <dbReference type="ARBA" id="ARBA00022989"/>
    </source>
</evidence>
<dbReference type="NCBIfam" id="TIGR00328">
    <property type="entry name" value="flhB"/>
    <property type="match status" value="1"/>
</dbReference>
<dbReference type="Proteomes" id="UP000517753">
    <property type="component" value="Unassembled WGS sequence"/>
</dbReference>
<dbReference type="GO" id="GO:0044780">
    <property type="term" value="P:bacterial-type flagellum assembly"/>
    <property type="evidence" value="ECO:0007669"/>
    <property type="project" value="InterPro"/>
</dbReference>
<dbReference type="SUPFAM" id="SSF160544">
    <property type="entry name" value="EscU C-terminal domain-like"/>
    <property type="match status" value="1"/>
</dbReference>
<keyword evidence="6 13" id="KW-0812">Transmembrane</keyword>
<dbReference type="InterPro" id="IPR029025">
    <property type="entry name" value="T3SS_substrate_exporter_C"/>
</dbReference>
<proteinExistence type="inferred from homology"/>
<dbReference type="PANTHER" id="PTHR30531">
    <property type="entry name" value="FLAGELLAR BIOSYNTHETIC PROTEIN FLHB"/>
    <property type="match status" value="1"/>
</dbReference>
<dbReference type="GO" id="GO:0005886">
    <property type="term" value="C:plasma membrane"/>
    <property type="evidence" value="ECO:0007669"/>
    <property type="project" value="UniProtKB-SubCell"/>
</dbReference>
<dbReference type="FunFam" id="3.40.1690.10:FF:000001">
    <property type="entry name" value="Flagellar biosynthetic protein FlhB"/>
    <property type="match status" value="1"/>
</dbReference>